<sequence>MYWESNEDTHNLLVAKSMRRNRFEEILRYFHVADNSNLAPGDKMAKVRPLFDMLNKKFLQYAVIEKDISIDESMIPYYGRHGCKQHIKGKPIRFGFKTWVAALRLGYCLHADLYQGKSEGVRIGLGQHIVSKLMTEIKAAYENTNFSVYVDNFFYRVTPNYSNERTKCSSNGYCKK</sequence>
<keyword evidence="3" id="KW-1185">Reference proteome</keyword>
<dbReference type="PANTHER" id="PTHR47055:SF3">
    <property type="entry name" value="PHORBOL-ESTER_DAG-TYPE DOMAIN-CONTAINING PROTEIN"/>
    <property type="match status" value="1"/>
</dbReference>
<gene>
    <name evidence="2" type="ORF">PARMNEM_LOCUS7258</name>
</gene>
<feature type="domain" description="PiggyBac transposable element-derived protein" evidence="1">
    <location>
        <begin position="1"/>
        <end position="155"/>
    </location>
</feature>
<evidence type="ECO:0000313" key="3">
    <source>
        <dbReference type="Proteomes" id="UP001314205"/>
    </source>
</evidence>
<dbReference type="AlphaFoldDB" id="A0AAV1KTD3"/>
<reference evidence="2 3" key="1">
    <citation type="submission" date="2023-11" db="EMBL/GenBank/DDBJ databases">
        <authorList>
            <person name="Hedman E."/>
            <person name="Englund M."/>
            <person name="Stromberg M."/>
            <person name="Nyberg Akerstrom W."/>
            <person name="Nylinder S."/>
            <person name="Jareborg N."/>
            <person name="Kallberg Y."/>
            <person name="Kronander E."/>
        </authorList>
    </citation>
    <scope>NUCLEOTIDE SEQUENCE [LARGE SCALE GENOMIC DNA]</scope>
</reference>
<dbReference type="EMBL" id="CAVLGL010000080">
    <property type="protein sequence ID" value="CAK1586280.1"/>
    <property type="molecule type" value="Genomic_DNA"/>
</dbReference>
<evidence type="ECO:0000313" key="2">
    <source>
        <dbReference type="EMBL" id="CAK1586280.1"/>
    </source>
</evidence>
<dbReference type="Proteomes" id="UP001314205">
    <property type="component" value="Unassembled WGS sequence"/>
</dbReference>
<dbReference type="GO" id="GO:0043565">
    <property type="term" value="F:sequence-specific DNA binding"/>
    <property type="evidence" value="ECO:0007669"/>
    <property type="project" value="TreeGrafter"/>
</dbReference>
<dbReference type="InterPro" id="IPR052638">
    <property type="entry name" value="PiggyBac_TE-derived"/>
</dbReference>
<organism evidence="2 3">
    <name type="scientific">Parnassius mnemosyne</name>
    <name type="common">clouded apollo</name>
    <dbReference type="NCBI Taxonomy" id="213953"/>
    <lineage>
        <taxon>Eukaryota</taxon>
        <taxon>Metazoa</taxon>
        <taxon>Ecdysozoa</taxon>
        <taxon>Arthropoda</taxon>
        <taxon>Hexapoda</taxon>
        <taxon>Insecta</taxon>
        <taxon>Pterygota</taxon>
        <taxon>Neoptera</taxon>
        <taxon>Endopterygota</taxon>
        <taxon>Lepidoptera</taxon>
        <taxon>Glossata</taxon>
        <taxon>Ditrysia</taxon>
        <taxon>Papilionoidea</taxon>
        <taxon>Papilionidae</taxon>
        <taxon>Parnassiinae</taxon>
        <taxon>Parnassini</taxon>
        <taxon>Parnassius</taxon>
        <taxon>Driopa</taxon>
    </lineage>
</organism>
<protein>
    <recommendedName>
        <fullName evidence="1">PiggyBac transposable element-derived protein domain-containing protein</fullName>
    </recommendedName>
</protein>
<dbReference type="PANTHER" id="PTHR47055">
    <property type="entry name" value="DDE_TNP_1_7 DOMAIN-CONTAINING PROTEIN"/>
    <property type="match status" value="1"/>
</dbReference>
<accession>A0AAV1KTD3</accession>
<proteinExistence type="predicted"/>
<dbReference type="Pfam" id="PF13843">
    <property type="entry name" value="DDE_Tnp_1_7"/>
    <property type="match status" value="1"/>
</dbReference>
<name>A0AAV1KTD3_9NEOP</name>
<comment type="caution">
    <text evidence="2">The sequence shown here is derived from an EMBL/GenBank/DDBJ whole genome shotgun (WGS) entry which is preliminary data.</text>
</comment>
<evidence type="ECO:0000259" key="1">
    <source>
        <dbReference type="Pfam" id="PF13843"/>
    </source>
</evidence>
<dbReference type="InterPro" id="IPR029526">
    <property type="entry name" value="PGBD"/>
</dbReference>